<evidence type="ECO:0000313" key="2">
    <source>
        <dbReference type="EMBL" id="EKV29567.1"/>
    </source>
</evidence>
<dbReference type="Proteomes" id="UP000009881">
    <property type="component" value="Unassembled WGS sequence"/>
</dbReference>
<dbReference type="Pfam" id="PF03334">
    <property type="entry name" value="PhaG_MnhG_YufB"/>
    <property type="match status" value="1"/>
</dbReference>
<keyword evidence="1" id="KW-0812">Transmembrane</keyword>
<protein>
    <submittedName>
        <fullName evidence="2">Na(+) H(+) antiporter subunit G</fullName>
    </submittedName>
</protein>
<dbReference type="PANTHER" id="PTHR34703">
    <property type="entry name" value="ANTIPORTER SUBUNIT MNHG2-RELATED"/>
    <property type="match status" value="1"/>
</dbReference>
<proteinExistence type="predicted"/>
<dbReference type="RefSeq" id="WP_009541048.1">
    <property type="nucleotide sequence ID" value="NZ_ANHY01000012.1"/>
</dbReference>
<feature type="transmembrane region" description="Helical" evidence="1">
    <location>
        <begin position="67"/>
        <end position="89"/>
    </location>
</feature>
<feature type="transmembrane region" description="Helical" evidence="1">
    <location>
        <begin position="42"/>
        <end position="61"/>
    </location>
</feature>
<dbReference type="eggNOG" id="COG1320">
    <property type="taxonomic scope" value="Bacteria"/>
</dbReference>
<comment type="caution">
    <text evidence="2">The sequence shown here is derived from an EMBL/GenBank/DDBJ whole genome shotgun (WGS) entry which is preliminary data.</text>
</comment>
<feature type="transmembrane region" description="Helical" evidence="1">
    <location>
        <begin position="6"/>
        <end position="30"/>
    </location>
</feature>
<organism evidence="2 3">
    <name type="scientific">Caenispirillum salinarum AK4</name>
    <dbReference type="NCBI Taxonomy" id="1238182"/>
    <lineage>
        <taxon>Bacteria</taxon>
        <taxon>Pseudomonadati</taxon>
        <taxon>Pseudomonadota</taxon>
        <taxon>Alphaproteobacteria</taxon>
        <taxon>Rhodospirillales</taxon>
        <taxon>Novispirillaceae</taxon>
        <taxon>Caenispirillum</taxon>
    </lineage>
</organism>
<reference evidence="2 3" key="1">
    <citation type="journal article" date="2013" name="Genome Announc.">
        <title>Draft Genome Sequence of an Alphaproteobacterium, Caenispirillum salinarum AK4(T), Isolated from a Solar Saltern.</title>
        <authorList>
            <person name="Khatri I."/>
            <person name="Singh A."/>
            <person name="Korpole S."/>
            <person name="Pinnaka A.K."/>
            <person name="Subramanian S."/>
        </authorList>
    </citation>
    <scope>NUCLEOTIDE SEQUENCE [LARGE SCALE GENOMIC DNA]</scope>
    <source>
        <strain evidence="2 3">AK4</strain>
    </source>
</reference>
<accession>K9GWD9</accession>
<dbReference type="PANTHER" id="PTHR34703:SF1">
    <property type="entry name" value="ANTIPORTER SUBUNIT MNHG2-RELATED"/>
    <property type="match status" value="1"/>
</dbReference>
<dbReference type="NCBIfam" id="TIGR01300">
    <property type="entry name" value="CPA3_mnhG_phaG"/>
    <property type="match status" value="1"/>
</dbReference>
<keyword evidence="1" id="KW-0472">Membrane</keyword>
<evidence type="ECO:0000313" key="3">
    <source>
        <dbReference type="Proteomes" id="UP000009881"/>
    </source>
</evidence>
<dbReference type="GO" id="GO:0015385">
    <property type="term" value="F:sodium:proton antiporter activity"/>
    <property type="evidence" value="ECO:0007669"/>
    <property type="project" value="TreeGrafter"/>
</dbReference>
<evidence type="ECO:0000256" key="1">
    <source>
        <dbReference type="SAM" id="Phobius"/>
    </source>
</evidence>
<dbReference type="STRING" id="1238182.C882_0389"/>
<keyword evidence="3" id="KW-1185">Reference proteome</keyword>
<dbReference type="InterPro" id="IPR005133">
    <property type="entry name" value="PhaG_MnhG_YufB"/>
</dbReference>
<dbReference type="EMBL" id="ANHY01000012">
    <property type="protein sequence ID" value="EKV29567.1"/>
    <property type="molecule type" value="Genomic_DNA"/>
</dbReference>
<sequence length="117" mass="12219">MTAGPWTDWVAAVLLVVAGLYTLGAAVGLFRMPDFYGRLHAVSVAGSVGGGAAALAVAFAFPEVGTITKALMTLVFLFLGGPVGGHLLARAAYRSGEPLWEETVIDELDDPHPPKRL</sequence>
<dbReference type="AlphaFoldDB" id="K9GWD9"/>
<gene>
    <name evidence="2" type="ORF">C882_0389</name>
</gene>
<keyword evidence="1" id="KW-1133">Transmembrane helix</keyword>
<name>K9GWD9_9PROT</name>